<dbReference type="EMBL" id="JBBNAF010000001">
    <property type="protein sequence ID" value="KAK9168787.1"/>
    <property type="molecule type" value="Genomic_DNA"/>
</dbReference>
<sequence length="453" mass="50836">MQVEQATASALANNLLLSADAPLSDKGVWNQTSSYVMCGSREANEGKLEELSPPAAFVVVGQLKLAKLRFPPPLLNFTYYSNEAMQDRWPQYVEPRFHCFPKHAWVGEDCNGKQATFNIGQIPINNRSEWWGRRPPYFNGKGGIAVSQPPLYYYLSPNMITNEDRELRRLVPVTEKPDLTCKKIEMEYPEVDYNPHRVGLQFGFDQGMVVDTVLLISSAMRKIRIFEGAKGDLLVKRFLRSLFSFSSLPGKVDQRKVACFSPGLMAAYVVVDLPIGMPLWSKSQTRAGSKKTCAKDVFFSALSSQKAKGDAYDNAFSFLALCPTENSGCEREKLRKPYLSLPDKESVHGIVSPILSEPVPKLQLVFRDETLPDSTESRSDFPPQRINEKKEHLVSSAEGFEPIDGECSQRGGSHQTHYVDLSLMTKWIIDDQDDERPGTPVTEPLRTLNIPFG</sequence>
<name>A0AAP0Q5S9_9MAGN</name>
<evidence type="ECO:0000313" key="2">
    <source>
        <dbReference type="Proteomes" id="UP001420932"/>
    </source>
</evidence>
<dbReference type="Proteomes" id="UP001420932">
    <property type="component" value="Unassembled WGS sequence"/>
</dbReference>
<evidence type="ECO:0000313" key="1">
    <source>
        <dbReference type="EMBL" id="KAK9168787.1"/>
    </source>
</evidence>
<accession>A0AAP0Q5S9</accession>
<reference evidence="1 2" key="1">
    <citation type="submission" date="2024-01" db="EMBL/GenBank/DDBJ databases">
        <title>Genome assemblies of Stephania.</title>
        <authorList>
            <person name="Yang L."/>
        </authorList>
    </citation>
    <scope>NUCLEOTIDE SEQUENCE [LARGE SCALE GENOMIC DNA]</scope>
    <source>
        <strain evidence="1">YNDBR</strain>
        <tissue evidence="1">Leaf</tissue>
    </source>
</reference>
<comment type="caution">
    <text evidence="1">The sequence shown here is derived from an EMBL/GenBank/DDBJ whole genome shotgun (WGS) entry which is preliminary data.</text>
</comment>
<protein>
    <submittedName>
        <fullName evidence="1">Uncharacterized protein</fullName>
    </submittedName>
</protein>
<gene>
    <name evidence="1" type="ORF">Syun_000927</name>
</gene>
<proteinExistence type="predicted"/>
<keyword evidence="2" id="KW-1185">Reference proteome</keyword>
<dbReference type="AlphaFoldDB" id="A0AAP0Q5S9"/>
<organism evidence="1 2">
    <name type="scientific">Stephania yunnanensis</name>
    <dbReference type="NCBI Taxonomy" id="152371"/>
    <lineage>
        <taxon>Eukaryota</taxon>
        <taxon>Viridiplantae</taxon>
        <taxon>Streptophyta</taxon>
        <taxon>Embryophyta</taxon>
        <taxon>Tracheophyta</taxon>
        <taxon>Spermatophyta</taxon>
        <taxon>Magnoliopsida</taxon>
        <taxon>Ranunculales</taxon>
        <taxon>Menispermaceae</taxon>
        <taxon>Menispermoideae</taxon>
        <taxon>Cissampelideae</taxon>
        <taxon>Stephania</taxon>
    </lineage>
</organism>